<accession>A0A6A5QGN4</accession>
<proteinExistence type="predicted"/>
<dbReference type="EMBL" id="ML979138">
    <property type="protein sequence ID" value="KAF1913978.1"/>
    <property type="molecule type" value="Genomic_DNA"/>
</dbReference>
<keyword evidence="2" id="KW-1185">Reference proteome</keyword>
<dbReference type="AlphaFoldDB" id="A0A6A5QGN4"/>
<reference evidence="1" key="1">
    <citation type="journal article" date="2020" name="Stud. Mycol.">
        <title>101 Dothideomycetes genomes: a test case for predicting lifestyles and emergence of pathogens.</title>
        <authorList>
            <person name="Haridas S."/>
            <person name="Albert R."/>
            <person name="Binder M."/>
            <person name="Bloem J."/>
            <person name="Labutti K."/>
            <person name="Salamov A."/>
            <person name="Andreopoulos B."/>
            <person name="Baker S."/>
            <person name="Barry K."/>
            <person name="Bills G."/>
            <person name="Bluhm B."/>
            <person name="Cannon C."/>
            <person name="Castanera R."/>
            <person name="Culley D."/>
            <person name="Daum C."/>
            <person name="Ezra D."/>
            <person name="Gonzalez J."/>
            <person name="Henrissat B."/>
            <person name="Kuo A."/>
            <person name="Liang C."/>
            <person name="Lipzen A."/>
            <person name="Lutzoni F."/>
            <person name="Magnuson J."/>
            <person name="Mondo S."/>
            <person name="Nolan M."/>
            <person name="Ohm R."/>
            <person name="Pangilinan J."/>
            <person name="Park H.-J."/>
            <person name="Ramirez L."/>
            <person name="Alfaro M."/>
            <person name="Sun H."/>
            <person name="Tritt A."/>
            <person name="Yoshinaga Y."/>
            <person name="Zwiers L.-H."/>
            <person name="Turgeon B."/>
            <person name="Goodwin S."/>
            <person name="Spatafora J."/>
            <person name="Crous P."/>
            <person name="Grigoriev I."/>
        </authorList>
    </citation>
    <scope>NUCLEOTIDE SEQUENCE</scope>
    <source>
        <strain evidence="1">HMLAC05119</strain>
    </source>
</reference>
<organism evidence="1 2">
    <name type="scientific">Ampelomyces quisqualis</name>
    <name type="common">Powdery mildew agent</name>
    <dbReference type="NCBI Taxonomy" id="50730"/>
    <lineage>
        <taxon>Eukaryota</taxon>
        <taxon>Fungi</taxon>
        <taxon>Dikarya</taxon>
        <taxon>Ascomycota</taxon>
        <taxon>Pezizomycotina</taxon>
        <taxon>Dothideomycetes</taxon>
        <taxon>Pleosporomycetidae</taxon>
        <taxon>Pleosporales</taxon>
        <taxon>Pleosporineae</taxon>
        <taxon>Phaeosphaeriaceae</taxon>
        <taxon>Ampelomyces</taxon>
    </lineage>
</organism>
<dbReference type="Proteomes" id="UP000800096">
    <property type="component" value="Unassembled WGS sequence"/>
</dbReference>
<evidence type="ECO:0000313" key="1">
    <source>
        <dbReference type="EMBL" id="KAF1913978.1"/>
    </source>
</evidence>
<name>A0A6A5QGN4_AMPQU</name>
<evidence type="ECO:0000313" key="2">
    <source>
        <dbReference type="Proteomes" id="UP000800096"/>
    </source>
</evidence>
<protein>
    <submittedName>
        <fullName evidence="1">Uncharacterized protein</fullName>
    </submittedName>
</protein>
<sequence length="176" mass="19213">MQNQSPMGKASRILCKSSLVDWPMGYKVPTAWQVTGWLIGKQEVKWSESGSCHGGEMQLASTSGKHPREHGRLAACGCDSGQHTHVPRADTGRVPTVVALADWLMLSHQTVVGTYTVLTMRCLDGCCCTNGRHRMRSSGRVSSGTRQRVTRCNVSPDGARGLVGRAQGLWLRLDHK</sequence>
<gene>
    <name evidence="1" type="ORF">BDU57DRAFT_328611</name>
</gene>